<reference evidence="2 3" key="1">
    <citation type="submission" date="2024-09" db="EMBL/GenBank/DDBJ databases">
        <authorList>
            <person name="Sun Q."/>
            <person name="Mori K."/>
        </authorList>
    </citation>
    <scope>NUCLEOTIDE SEQUENCE [LARGE SCALE GENOMIC DNA]</scope>
    <source>
        <strain evidence="2 3">TBRC 7907</strain>
    </source>
</reference>
<dbReference type="NCBIfam" id="TIGR03930">
    <property type="entry name" value="WXG100_ESAT6"/>
    <property type="match status" value="1"/>
</dbReference>
<evidence type="ECO:0000313" key="3">
    <source>
        <dbReference type="Proteomes" id="UP001589693"/>
    </source>
</evidence>
<dbReference type="Gene3D" id="1.10.287.1060">
    <property type="entry name" value="ESAT-6-like"/>
    <property type="match status" value="1"/>
</dbReference>
<evidence type="ECO:0000313" key="2">
    <source>
        <dbReference type="EMBL" id="MFB9909044.1"/>
    </source>
</evidence>
<dbReference type="EMBL" id="JBHLZU010000032">
    <property type="protein sequence ID" value="MFB9909044.1"/>
    <property type="molecule type" value="Genomic_DNA"/>
</dbReference>
<dbReference type="SUPFAM" id="SSF140453">
    <property type="entry name" value="EsxAB dimer-like"/>
    <property type="match status" value="1"/>
</dbReference>
<accession>A0ABV6AAV0</accession>
<protein>
    <recommendedName>
        <fullName evidence="1">ESAT-6-like protein</fullName>
    </recommendedName>
</protein>
<dbReference type="InterPro" id="IPR010310">
    <property type="entry name" value="T7SS_ESAT-6-like"/>
</dbReference>
<evidence type="ECO:0000256" key="1">
    <source>
        <dbReference type="RuleBase" id="RU362001"/>
    </source>
</evidence>
<comment type="caution">
    <text evidence="2">The sequence shown here is derived from an EMBL/GenBank/DDBJ whole genome shotgun (WGS) entry which is preliminary data.</text>
</comment>
<keyword evidence="3" id="KW-1185">Reference proteome</keyword>
<comment type="similarity">
    <text evidence="1">Belongs to the WXG100 family.</text>
</comment>
<dbReference type="Proteomes" id="UP001589693">
    <property type="component" value="Unassembled WGS sequence"/>
</dbReference>
<name>A0ABV6AAV0_9PSEU</name>
<gene>
    <name evidence="2" type="ORF">ACFFQA_34330</name>
</gene>
<proteinExistence type="inferred from homology"/>
<dbReference type="RefSeq" id="WP_377861369.1">
    <property type="nucleotide sequence ID" value="NZ_JBHLZU010000032.1"/>
</dbReference>
<sequence length="104" mass="11106">MNQPLSVTTPGMQRAAEDFRAALATSRRTQSGMQTQISTLGVAWTGEAATRFNRSLNAWSAEYANILRQLERILGALEGSKATYAKTEAAATDAASSAMRGLPI</sequence>
<dbReference type="Pfam" id="PF06013">
    <property type="entry name" value="WXG100"/>
    <property type="match status" value="1"/>
</dbReference>
<dbReference type="InterPro" id="IPR036689">
    <property type="entry name" value="ESAT-6-like_sf"/>
</dbReference>
<organism evidence="2 3">
    <name type="scientific">Allokutzneria oryzae</name>
    <dbReference type="NCBI Taxonomy" id="1378989"/>
    <lineage>
        <taxon>Bacteria</taxon>
        <taxon>Bacillati</taxon>
        <taxon>Actinomycetota</taxon>
        <taxon>Actinomycetes</taxon>
        <taxon>Pseudonocardiales</taxon>
        <taxon>Pseudonocardiaceae</taxon>
        <taxon>Allokutzneria</taxon>
    </lineage>
</organism>